<accession>A0A2M9ZHE6</accession>
<evidence type="ECO:0000313" key="2">
    <source>
        <dbReference type="Proteomes" id="UP000231912"/>
    </source>
</evidence>
<organism evidence="1 2">
    <name type="scientific">Leptospira wolffii</name>
    <dbReference type="NCBI Taxonomy" id="409998"/>
    <lineage>
        <taxon>Bacteria</taxon>
        <taxon>Pseudomonadati</taxon>
        <taxon>Spirochaetota</taxon>
        <taxon>Spirochaetia</taxon>
        <taxon>Leptospirales</taxon>
        <taxon>Leptospiraceae</taxon>
        <taxon>Leptospira</taxon>
    </lineage>
</organism>
<evidence type="ECO:0000313" key="1">
    <source>
        <dbReference type="EMBL" id="PJZ67757.1"/>
    </source>
</evidence>
<dbReference type="AlphaFoldDB" id="A0A2M9ZHE6"/>
<name>A0A2M9ZHE6_9LEPT</name>
<proteinExistence type="predicted"/>
<dbReference type="Proteomes" id="UP000231912">
    <property type="component" value="Unassembled WGS sequence"/>
</dbReference>
<sequence length="206" mass="23839">MYLRPPHGLQEALYRPVLAWDRQGLGLLTGKEGIYRLALRWEYAFAVSGFQVFNLDCAIRFNPFIITEETRRRRVSPEALLEKILIQRAFTPYQILDSLKEISRSIRANTVYFLLAPCKQFFDGDVQEEEGRYLLEKLILILGLMQSQRIPLIVVESTKYSHPSFQAIFPKLLGLAEDLWELKTVEGHSYLKIRKTKSMPSISDGD</sequence>
<comment type="caution">
    <text evidence="1">The sequence shown here is derived from an EMBL/GenBank/DDBJ whole genome shotgun (WGS) entry which is preliminary data.</text>
</comment>
<dbReference type="RefSeq" id="WP_100758179.1">
    <property type="nucleotide sequence ID" value="NZ_NPDT01000001.1"/>
</dbReference>
<gene>
    <name evidence="1" type="ORF">CH371_07105</name>
</gene>
<dbReference type="EMBL" id="NPDT01000001">
    <property type="protein sequence ID" value="PJZ67757.1"/>
    <property type="molecule type" value="Genomic_DNA"/>
</dbReference>
<protein>
    <submittedName>
        <fullName evidence="1">Uncharacterized protein</fullName>
    </submittedName>
</protein>
<reference evidence="1 2" key="1">
    <citation type="submission" date="2017-07" db="EMBL/GenBank/DDBJ databases">
        <title>Leptospira spp. isolated from tropical soils.</title>
        <authorList>
            <person name="Thibeaux R."/>
            <person name="Iraola G."/>
            <person name="Ferres I."/>
            <person name="Bierque E."/>
            <person name="Girault D."/>
            <person name="Soupe-Gilbert M.-E."/>
            <person name="Picardeau M."/>
            <person name="Goarant C."/>
        </authorList>
    </citation>
    <scope>NUCLEOTIDE SEQUENCE [LARGE SCALE GENOMIC DNA]</scope>
    <source>
        <strain evidence="1 2">FH2-C-A2</strain>
    </source>
</reference>